<reference evidence="2" key="1">
    <citation type="journal article" date="2008" name="Nat. Genet.">
        <title>The Pristionchus pacificus genome provides a unique perspective on nematode lifestyle and parasitism.</title>
        <authorList>
            <person name="Dieterich C."/>
            <person name="Clifton S.W."/>
            <person name="Schuster L.N."/>
            <person name="Chinwalla A."/>
            <person name="Delehaunty K."/>
            <person name="Dinkelacker I."/>
            <person name="Fulton L."/>
            <person name="Fulton R."/>
            <person name="Godfrey J."/>
            <person name="Minx P."/>
            <person name="Mitreva M."/>
            <person name="Roeseler W."/>
            <person name="Tian H."/>
            <person name="Witte H."/>
            <person name="Yang S.P."/>
            <person name="Wilson R.K."/>
            <person name="Sommer R.J."/>
        </authorList>
    </citation>
    <scope>NUCLEOTIDE SEQUENCE [LARGE SCALE GENOMIC DNA]</scope>
    <source>
        <strain evidence="2">PS312</strain>
    </source>
</reference>
<reference evidence="1" key="2">
    <citation type="submission" date="2022-06" db="UniProtKB">
        <authorList>
            <consortium name="EnsemblMetazoa"/>
        </authorList>
    </citation>
    <scope>IDENTIFICATION</scope>
    <source>
        <strain evidence="1">PS312</strain>
    </source>
</reference>
<name>A0A2A6BBY7_PRIPA</name>
<organism evidence="1 2">
    <name type="scientific">Pristionchus pacificus</name>
    <name type="common">Parasitic nematode worm</name>
    <dbReference type="NCBI Taxonomy" id="54126"/>
    <lineage>
        <taxon>Eukaryota</taxon>
        <taxon>Metazoa</taxon>
        <taxon>Ecdysozoa</taxon>
        <taxon>Nematoda</taxon>
        <taxon>Chromadorea</taxon>
        <taxon>Rhabditida</taxon>
        <taxon>Rhabditina</taxon>
        <taxon>Diplogasteromorpha</taxon>
        <taxon>Diplogasteroidea</taxon>
        <taxon>Neodiplogasteridae</taxon>
        <taxon>Pristionchus</taxon>
    </lineage>
</organism>
<accession>A0A8R1UGB9</accession>
<dbReference type="EnsemblMetazoa" id="PPA21879.1">
    <property type="protein sequence ID" value="PPA21879.1"/>
    <property type="gene ID" value="WBGene00111433"/>
</dbReference>
<keyword evidence="2" id="KW-1185">Reference proteome</keyword>
<evidence type="ECO:0000313" key="1">
    <source>
        <dbReference type="EnsemblMetazoa" id="PPA21879.1"/>
    </source>
</evidence>
<evidence type="ECO:0000313" key="2">
    <source>
        <dbReference type="Proteomes" id="UP000005239"/>
    </source>
</evidence>
<gene>
    <name evidence="1" type="primary">WBGene00111433</name>
</gene>
<protein>
    <submittedName>
        <fullName evidence="1">Uncharacterized protein</fullName>
    </submittedName>
</protein>
<accession>A0A2A6BBY7</accession>
<dbReference type="AlphaFoldDB" id="A0A2A6BBY7"/>
<sequence length="302" mass="34639">MFLLPVLLCLFSSTSGELISFRGLTGNKPSVSNATILTSFFTSRDQGWTEELNFRCEQRKDDYAVNIMAKGKFSRDCLIDSPLGVVPKMMGKLSSCYCEFNLTICDKQLEVKKCVMTGPGRRNTHGSEYFYHIGFRIQHIIDGRLDLSTDSLDVPRNLTLSEESAAIMASEFTGWAYRVELECFAIRSSHLCKRLATNITKSSAYRTEWELVAVIFGMAASYAVACIVMFYSWLCNKRSKRLMQNRITSAIDHRRQNENMQFVRFYPSAGMIEQPFMRVHSFPINQRIFANRETEKRLSTYV</sequence>
<dbReference type="Proteomes" id="UP000005239">
    <property type="component" value="Unassembled WGS sequence"/>
</dbReference>
<proteinExistence type="predicted"/>